<dbReference type="PANTHER" id="PTHR30212:SF2">
    <property type="entry name" value="PROTEIN YIIM"/>
    <property type="match status" value="1"/>
</dbReference>
<dbReference type="InterPro" id="IPR005302">
    <property type="entry name" value="MoCF_Sase_C"/>
</dbReference>
<dbReference type="GO" id="GO:0030151">
    <property type="term" value="F:molybdenum ion binding"/>
    <property type="evidence" value="ECO:0007669"/>
    <property type="project" value="InterPro"/>
</dbReference>
<sequence length="233" mass="24808">MTTARAGEANAARLASLNVGLPRPLAHGHGSVLSGITKSAVWGGSWFGETGLEGDGQGDTEHHGGPDKAVCVYALEHYPYWEERLGTGLEPGAFGENFSAEGLVETEVRIGDVYRVGTAVAQVSQPRVPCFKLAARHGEKELALWVGETGLTGFYLRCLEPGEVRGGDGISLVESGKGGFTVAEANRIMHGDGQDVGVVERLRAVPELSAEWKKMLKSRLQKAVSKQQDEPKG</sequence>
<evidence type="ECO:0000313" key="2">
    <source>
        <dbReference type="EMBL" id="CAA9458359.1"/>
    </source>
</evidence>
<dbReference type="PROSITE" id="PS51340">
    <property type="entry name" value="MOSC"/>
    <property type="match status" value="1"/>
</dbReference>
<dbReference type="PANTHER" id="PTHR30212">
    <property type="entry name" value="PROTEIN YIIM"/>
    <property type="match status" value="1"/>
</dbReference>
<proteinExistence type="predicted"/>
<dbReference type="EMBL" id="CADCVI010000035">
    <property type="protein sequence ID" value="CAA9458359.1"/>
    <property type="molecule type" value="Genomic_DNA"/>
</dbReference>
<dbReference type="InterPro" id="IPR005163">
    <property type="entry name" value="Tri_helical_YiiM-like"/>
</dbReference>
<gene>
    <name evidence="2" type="ORF">AVDCRST_MAG25-470</name>
</gene>
<dbReference type="GO" id="GO:0003824">
    <property type="term" value="F:catalytic activity"/>
    <property type="evidence" value="ECO:0007669"/>
    <property type="project" value="InterPro"/>
</dbReference>
<dbReference type="Pfam" id="PF03475">
    <property type="entry name" value="YiiM_3-alpha"/>
    <property type="match status" value="1"/>
</dbReference>
<protein>
    <submittedName>
        <fullName evidence="2">Uncharacterized protein conserved in bacteria</fullName>
    </submittedName>
</protein>
<feature type="domain" description="MOSC" evidence="1">
    <location>
        <begin position="31"/>
        <end position="173"/>
    </location>
</feature>
<organism evidence="2">
    <name type="scientific">uncultured Rubrobacteraceae bacterium</name>
    <dbReference type="NCBI Taxonomy" id="349277"/>
    <lineage>
        <taxon>Bacteria</taxon>
        <taxon>Bacillati</taxon>
        <taxon>Actinomycetota</taxon>
        <taxon>Rubrobacteria</taxon>
        <taxon>Rubrobacterales</taxon>
        <taxon>Rubrobacteraceae</taxon>
        <taxon>environmental samples</taxon>
    </lineage>
</organism>
<dbReference type="InterPro" id="IPR052353">
    <property type="entry name" value="Benzoxazolinone_Detox_Enz"/>
</dbReference>
<evidence type="ECO:0000259" key="1">
    <source>
        <dbReference type="PROSITE" id="PS51340"/>
    </source>
</evidence>
<name>A0A6J4QZP2_9ACTN</name>
<dbReference type="SUPFAM" id="SSF50800">
    <property type="entry name" value="PK beta-barrel domain-like"/>
    <property type="match status" value="1"/>
</dbReference>
<reference evidence="2" key="1">
    <citation type="submission" date="2020-02" db="EMBL/GenBank/DDBJ databases">
        <authorList>
            <person name="Meier V. D."/>
        </authorList>
    </citation>
    <scope>NUCLEOTIDE SEQUENCE</scope>
    <source>
        <strain evidence="2">AVDCRST_MAG25</strain>
    </source>
</reference>
<dbReference type="Gene3D" id="2.40.33.20">
    <property type="entry name" value="PK beta-barrel domain-like"/>
    <property type="match status" value="1"/>
</dbReference>
<dbReference type="GO" id="GO:0030170">
    <property type="term" value="F:pyridoxal phosphate binding"/>
    <property type="evidence" value="ECO:0007669"/>
    <property type="project" value="InterPro"/>
</dbReference>
<dbReference type="InterPro" id="IPR011037">
    <property type="entry name" value="Pyrv_Knase-like_insert_dom_sf"/>
</dbReference>
<dbReference type="AlphaFoldDB" id="A0A6J4QZP2"/>
<dbReference type="Pfam" id="PF03473">
    <property type="entry name" value="MOSC"/>
    <property type="match status" value="1"/>
</dbReference>
<accession>A0A6J4QZP2</accession>